<dbReference type="RefSeq" id="WP_007693685.1">
    <property type="nucleotide sequence ID" value="NZ_AOMB01000031.1"/>
</dbReference>
<protein>
    <recommendedName>
        <fullName evidence="2">DUF58 domain-containing protein</fullName>
    </recommendedName>
</protein>
<comment type="caution">
    <text evidence="3">The sequence shown here is derived from an EMBL/GenBank/DDBJ whole genome shotgun (WGS) entry which is preliminary data.</text>
</comment>
<dbReference type="PANTHER" id="PTHR33608:SF6">
    <property type="entry name" value="BLL2464 PROTEIN"/>
    <property type="match status" value="1"/>
</dbReference>
<name>M0LYD0_9EURY</name>
<feature type="region of interest" description="Disordered" evidence="1">
    <location>
        <begin position="314"/>
        <end position="334"/>
    </location>
</feature>
<evidence type="ECO:0000256" key="1">
    <source>
        <dbReference type="SAM" id="MobiDB-lite"/>
    </source>
</evidence>
<accession>M0LYD0</accession>
<keyword evidence="4" id="KW-1185">Reference proteome</keyword>
<dbReference type="InterPro" id="IPR002881">
    <property type="entry name" value="DUF58"/>
</dbReference>
<sequence length="478" mass="52290">MRLTRRGWGFVGAGGVLVGLAVAFADPRLLVGAAALGAWLAVEQYRFVRAARRTADTIVVEQVLAQERVVAERETSVTLAVRLPEPSSLDVTVELAPPVSATGTNREGRRVRLEPGETTASTAVFLEWAVAGTYEFATPTIEIRGPAGCFTERFTRGSTPTMVVEPRGPHDIHVGQGGDPLMAAYGERESGRRDAGLDPGELREYVTGDAAGRIDWKATARMGEPYVREYEIETDIVTAMLVDHRATMADGPTNESKLDYAIQVALLFVDSVRSFGDPLGYYAVGDEGLTDRRNPAVGQYSLIEGRLRDLTTTDPVATTADDSGSHSPATSRRAAVRLSGDDAFGRTLRPYFETGDTYAERIRGDPLFETARAHLARLSGTVWTVIFTDDANRAELRETVRLARRGDGRVLVFLTPSALFEPGGLTDLEASYERYREFESFRVELARLQRVSAFEVGPRDRIDAILSSARRRATSRNA</sequence>
<gene>
    <name evidence="3" type="ORF">C447_10660</name>
</gene>
<reference evidence="3 4" key="1">
    <citation type="journal article" date="2014" name="PLoS Genet.">
        <title>Phylogenetically driven sequencing of extremely halophilic archaea reveals strategies for static and dynamic osmo-response.</title>
        <authorList>
            <person name="Becker E.A."/>
            <person name="Seitzer P.M."/>
            <person name="Tritt A."/>
            <person name="Larsen D."/>
            <person name="Krusor M."/>
            <person name="Yao A.I."/>
            <person name="Wu D."/>
            <person name="Madern D."/>
            <person name="Eisen J.A."/>
            <person name="Darling A.E."/>
            <person name="Facciotti M.T."/>
        </authorList>
    </citation>
    <scope>NUCLEOTIDE SEQUENCE [LARGE SCALE GENOMIC DNA]</scope>
    <source>
        <strain evidence="3 4">100A6</strain>
    </source>
</reference>
<dbReference type="OrthoDB" id="3263at2157"/>
<evidence type="ECO:0000313" key="3">
    <source>
        <dbReference type="EMBL" id="EMA38183.1"/>
    </source>
</evidence>
<feature type="domain" description="DUF58" evidence="2">
    <location>
        <begin position="201"/>
        <end position="322"/>
    </location>
</feature>
<dbReference type="EMBL" id="AOMB01000031">
    <property type="protein sequence ID" value="EMA38183.1"/>
    <property type="molecule type" value="Genomic_DNA"/>
</dbReference>
<dbReference type="PANTHER" id="PTHR33608">
    <property type="entry name" value="BLL2464 PROTEIN"/>
    <property type="match status" value="1"/>
</dbReference>
<proteinExistence type="predicted"/>
<dbReference type="AlphaFoldDB" id="M0LYD0"/>
<dbReference type="eggNOG" id="arCOG02747">
    <property type="taxonomic scope" value="Archaea"/>
</dbReference>
<organism evidence="3 4">
    <name type="scientific">Halococcus hamelinensis 100A6</name>
    <dbReference type="NCBI Taxonomy" id="1132509"/>
    <lineage>
        <taxon>Archaea</taxon>
        <taxon>Methanobacteriati</taxon>
        <taxon>Methanobacteriota</taxon>
        <taxon>Stenosarchaea group</taxon>
        <taxon>Halobacteria</taxon>
        <taxon>Halobacteriales</taxon>
        <taxon>Halococcaceae</taxon>
        <taxon>Halococcus</taxon>
    </lineage>
</organism>
<dbReference type="Proteomes" id="UP000011566">
    <property type="component" value="Unassembled WGS sequence"/>
</dbReference>
<dbReference type="Pfam" id="PF01882">
    <property type="entry name" value="DUF58"/>
    <property type="match status" value="1"/>
</dbReference>
<evidence type="ECO:0000313" key="4">
    <source>
        <dbReference type="Proteomes" id="UP000011566"/>
    </source>
</evidence>
<dbReference type="PATRIC" id="fig|1132509.6.peg.2409"/>
<evidence type="ECO:0000259" key="2">
    <source>
        <dbReference type="Pfam" id="PF01882"/>
    </source>
</evidence>